<proteinExistence type="predicted"/>
<evidence type="ECO:0000259" key="2">
    <source>
        <dbReference type="Pfam" id="PF15317"/>
    </source>
</evidence>
<gene>
    <name evidence="4" type="primary">LBHD2</name>
</gene>
<feature type="domain" description="LBH" evidence="2">
    <location>
        <begin position="97"/>
        <end position="122"/>
    </location>
</feature>
<dbReference type="InterPro" id="IPR042945">
    <property type="entry name" value="LBH_dom_prot"/>
</dbReference>
<sequence>MDIKCMVEWKRSGSWKDETPPEYPGLDDSTQALDQPLPGSPQGAKGSASLPTPRLCSGPSPQLQLPSIMSAPRPSTPAPGLAEAAGGTRAKGARLSQRLPSIVVEPSEAGAVESGELRWPPEGPPRGTPQGQAAAAPPFRSYWAHTRSPPRLLGSRMGMGWGKGSQPSVMSVCQCRPPSPEGAKRQKWALRNTGTNGPAAALVSVWVIAARVDVPVLDTIERAPPPFATLTSET</sequence>
<evidence type="ECO:0000256" key="1">
    <source>
        <dbReference type="SAM" id="MobiDB-lite"/>
    </source>
</evidence>
<dbReference type="PANTHER" id="PTHR14987:SF3">
    <property type="entry name" value="LBH DOMAIN-CONTAINING PROTEIN 2"/>
    <property type="match status" value="1"/>
</dbReference>
<dbReference type="GeneID" id="132535465"/>
<dbReference type="Proteomes" id="UP001652624">
    <property type="component" value="Chromosome 22"/>
</dbReference>
<dbReference type="Pfam" id="PF15317">
    <property type="entry name" value="Lbh"/>
    <property type="match status" value="1"/>
</dbReference>
<evidence type="ECO:0000313" key="3">
    <source>
        <dbReference type="Proteomes" id="UP001652624"/>
    </source>
</evidence>
<evidence type="ECO:0000313" key="4">
    <source>
        <dbReference type="RefSeq" id="XP_060037357.1"/>
    </source>
</evidence>
<keyword evidence="3" id="KW-1185">Reference proteome</keyword>
<protein>
    <submittedName>
        <fullName evidence="4">LBH domain-containing protein 2</fullName>
    </submittedName>
</protein>
<dbReference type="InterPro" id="IPR038990">
    <property type="entry name" value="LBH_dom"/>
</dbReference>
<feature type="compositionally biased region" description="Basic and acidic residues" evidence="1">
    <location>
        <begin position="9"/>
        <end position="19"/>
    </location>
</feature>
<dbReference type="RefSeq" id="XP_060037357.1">
    <property type="nucleotide sequence ID" value="XM_060181374.1"/>
</dbReference>
<reference evidence="4" key="1">
    <citation type="submission" date="2025-08" db="UniProtKB">
        <authorList>
            <consortium name="RefSeq"/>
        </authorList>
    </citation>
    <scope>IDENTIFICATION</scope>
</reference>
<accession>A0ABM3WLA4</accession>
<organism evidence="3 4">
    <name type="scientific">Erinaceus europaeus</name>
    <name type="common">Western European hedgehog</name>
    <dbReference type="NCBI Taxonomy" id="9365"/>
    <lineage>
        <taxon>Eukaryota</taxon>
        <taxon>Metazoa</taxon>
        <taxon>Chordata</taxon>
        <taxon>Craniata</taxon>
        <taxon>Vertebrata</taxon>
        <taxon>Euteleostomi</taxon>
        <taxon>Mammalia</taxon>
        <taxon>Eutheria</taxon>
        <taxon>Laurasiatheria</taxon>
        <taxon>Eulipotyphla</taxon>
        <taxon>Erinaceidae</taxon>
        <taxon>Erinaceinae</taxon>
        <taxon>Erinaceus</taxon>
    </lineage>
</organism>
<dbReference type="PANTHER" id="PTHR14987">
    <property type="entry name" value="PROTEIN LBH-RELATED"/>
    <property type="match status" value="1"/>
</dbReference>
<name>A0ABM3WLA4_ERIEU</name>
<feature type="region of interest" description="Disordered" evidence="1">
    <location>
        <begin position="9"/>
        <end position="136"/>
    </location>
</feature>